<feature type="compositionally biased region" description="Basic and acidic residues" evidence="1">
    <location>
        <begin position="210"/>
        <end position="230"/>
    </location>
</feature>
<evidence type="ECO:0000313" key="3">
    <source>
        <dbReference type="Proteomes" id="UP000799440"/>
    </source>
</evidence>
<feature type="region of interest" description="Disordered" evidence="1">
    <location>
        <begin position="1"/>
        <end position="26"/>
    </location>
</feature>
<evidence type="ECO:0000256" key="1">
    <source>
        <dbReference type="SAM" id="MobiDB-lite"/>
    </source>
</evidence>
<protein>
    <submittedName>
        <fullName evidence="2">Uncharacterized protein</fullName>
    </submittedName>
</protein>
<feature type="region of interest" description="Disordered" evidence="1">
    <location>
        <begin position="98"/>
        <end position="302"/>
    </location>
</feature>
<feature type="compositionally biased region" description="Low complexity" evidence="1">
    <location>
        <begin position="1"/>
        <end position="16"/>
    </location>
</feature>
<dbReference type="OrthoDB" id="5409998at2759"/>
<gene>
    <name evidence="2" type="ORF">M011DRAFT_478215</name>
</gene>
<feature type="compositionally biased region" description="Pro residues" evidence="1">
    <location>
        <begin position="271"/>
        <end position="280"/>
    </location>
</feature>
<sequence>MSSTQQQAGQRQQQQQVSASVPGPTKALDNLQAMFNLFLIQVGQYLREQKAGGGTGRQKAKIKETIPPAADHFHKSLDELENEVRQAQAVIRRDLALQQAARKKREEAEAAERERLAAAASSAKLDVQPHPREMGTQAKAEVKTEDAVKMEDVSMSGVDEPNAQSADQQPPPVSTEAAGPPADDSSANTAQDTDFDFDAMFGDSFGDTATETKEASKEDANAEENMHFPDEQNQLLRGLEDFAKAEPETRTEQADPKPLDSKPLGLDFPMPDLPDLPPNSNPQDLKPNQTSTPADTTQDANAMATDEFNALFDMDYEPPESTEFDDAFFGWEGN</sequence>
<name>A0A6A6VAP8_9PLEO</name>
<keyword evidence="3" id="KW-1185">Reference proteome</keyword>
<feature type="compositionally biased region" description="Polar residues" evidence="1">
    <location>
        <begin position="286"/>
        <end position="300"/>
    </location>
</feature>
<dbReference type="Proteomes" id="UP000799440">
    <property type="component" value="Unassembled WGS sequence"/>
</dbReference>
<evidence type="ECO:0000313" key="2">
    <source>
        <dbReference type="EMBL" id="KAF2746217.1"/>
    </source>
</evidence>
<dbReference type="AlphaFoldDB" id="A0A6A6VAP8"/>
<feature type="compositionally biased region" description="Basic and acidic residues" evidence="1">
    <location>
        <begin position="104"/>
        <end position="116"/>
    </location>
</feature>
<organism evidence="2 3">
    <name type="scientific">Sporormia fimetaria CBS 119925</name>
    <dbReference type="NCBI Taxonomy" id="1340428"/>
    <lineage>
        <taxon>Eukaryota</taxon>
        <taxon>Fungi</taxon>
        <taxon>Dikarya</taxon>
        <taxon>Ascomycota</taxon>
        <taxon>Pezizomycotina</taxon>
        <taxon>Dothideomycetes</taxon>
        <taxon>Pleosporomycetidae</taxon>
        <taxon>Pleosporales</taxon>
        <taxon>Sporormiaceae</taxon>
        <taxon>Sporormia</taxon>
    </lineage>
</organism>
<dbReference type="EMBL" id="MU006578">
    <property type="protein sequence ID" value="KAF2746217.1"/>
    <property type="molecule type" value="Genomic_DNA"/>
</dbReference>
<feature type="compositionally biased region" description="Basic and acidic residues" evidence="1">
    <location>
        <begin position="238"/>
        <end position="260"/>
    </location>
</feature>
<proteinExistence type="predicted"/>
<accession>A0A6A6VAP8</accession>
<reference evidence="2" key="1">
    <citation type="journal article" date="2020" name="Stud. Mycol.">
        <title>101 Dothideomycetes genomes: a test case for predicting lifestyles and emergence of pathogens.</title>
        <authorList>
            <person name="Haridas S."/>
            <person name="Albert R."/>
            <person name="Binder M."/>
            <person name="Bloem J."/>
            <person name="Labutti K."/>
            <person name="Salamov A."/>
            <person name="Andreopoulos B."/>
            <person name="Baker S."/>
            <person name="Barry K."/>
            <person name="Bills G."/>
            <person name="Bluhm B."/>
            <person name="Cannon C."/>
            <person name="Castanera R."/>
            <person name="Culley D."/>
            <person name="Daum C."/>
            <person name="Ezra D."/>
            <person name="Gonzalez J."/>
            <person name="Henrissat B."/>
            <person name="Kuo A."/>
            <person name="Liang C."/>
            <person name="Lipzen A."/>
            <person name="Lutzoni F."/>
            <person name="Magnuson J."/>
            <person name="Mondo S."/>
            <person name="Nolan M."/>
            <person name="Ohm R."/>
            <person name="Pangilinan J."/>
            <person name="Park H.-J."/>
            <person name="Ramirez L."/>
            <person name="Alfaro M."/>
            <person name="Sun H."/>
            <person name="Tritt A."/>
            <person name="Yoshinaga Y."/>
            <person name="Zwiers L.-H."/>
            <person name="Turgeon B."/>
            <person name="Goodwin S."/>
            <person name="Spatafora J."/>
            <person name="Crous P."/>
            <person name="Grigoriev I."/>
        </authorList>
    </citation>
    <scope>NUCLEOTIDE SEQUENCE</scope>
    <source>
        <strain evidence="2">CBS 119925</strain>
    </source>
</reference>
<feature type="compositionally biased region" description="Basic and acidic residues" evidence="1">
    <location>
        <begin position="140"/>
        <end position="152"/>
    </location>
</feature>